<dbReference type="GO" id="GO:0051301">
    <property type="term" value="P:cell division"/>
    <property type="evidence" value="ECO:0007669"/>
    <property type="project" value="UniProtKB-KW"/>
</dbReference>
<keyword evidence="7 10" id="KW-0472">Membrane</keyword>
<comment type="similarity">
    <text evidence="9">Belongs to the exbB/tolQ family.</text>
</comment>
<sequence length="241" mass="25326">MSASSAASSATDSLPGALNFLQLFLHADIVVQVIMVGLALSSLWSWAIIIQKTGALNRVNKEADGFEGALNSGRALDDIAATLGTQPKEPFQKLLVAVTAAWKDYKGKSLSPAQGDLLVSQVDREMNHIIANEADGIEDGLSILAVIATASPFVGLFGTVWGIMNAFSAIASQGDTNLTTVAPAISEALFATAMGLFAAIPAYIAFNLFNSKVARFTSRMEGFADELMVSLTRRLGDKLGG</sequence>
<proteinExistence type="inferred from homology"/>
<protein>
    <submittedName>
        <fullName evidence="12">Biopolymer transport protein TolQ</fullName>
    </submittedName>
</protein>
<evidence type="ECO:0000256" key="9">
    <source>
        <dbReference type="RuleBase" id="RU004057"/>
    </source>
</evidence>
<feature type="transmembrane region" description="Helical" evidence="10">
    <location>
        <begin position="141"/>
        <end position="164"/>
    </location>
</feature>
<evidence type="ECO:0000313" key="13">
    <source>
        <dbReference type="Proteomes" id="UP000199150"/>
    </source>
</evidence>
<evidence type="ECO:0000313" key="12">
    <source>
        <dbReference type="EMBL" id="SCW78388.1"/>
    </source>
</evidence>
<keyword evidence="2" id="KW-1003">Cell membrane</keyword>
<dbReference type="AlphaFoldDB" id="A0A1G4TAR9"/>
<dbReference type="InterPro" id="IPR014163">
    <property type="entry name" value="Tol-Pal_TolQ"/>
</dbReference>
<keyword evidence="3" id="KW-0997">Cell inner membrane</keyword>
<evidence type="ECO:0000256" key="2">
    <source>
        <dbReference type="ARBA" id="ARBA00022475"/>
    </source>
</evidence>
<dbReference type="GO" id="GO:0005886">
    <property type="term" value="C:plasma membrane"/>
    <property type="evidence" value="ECO:0007669"/>
    <property type="project" value="UniProtKB-SubCell"/>
</dbReference>
<comment type="subcellular location">
    <subcellularLocation>
        <location evidence="1">Cell membrane</location>
        <topology evidence="1">Multi-pass membrane protein</topology>
    </subcellularLocation>
    <subcellularLocation>
        <location evidence="9">Membrane</location>
        <topology evidence="9">Multi-pass membrane protein</topology>
    </subcellularLocation>
</comment>
<evidence type="ECO:0000256" key="5">
    <source>
        <dbReference type="ARBA" id="ARBA00022692"/>
    </source>
</evidence>
<keyword evidence="6 10" id="KW-1133">Transmembrane helix</keyword>
<dbReference type="Proteomes" id="UP000199150">
    <property type="component" value="Unassembled WGS sequence"/>
</dbReference>
<dbReference type="GO" id="GO:0043213">
    <property type="term" value="P:bacteriocin transport"/>
    <property type="evidence" value="ECO:0007669"/>
    <property type="project" value="InterPro"/>
</dbReference>
<feature type="domain" description="MotA/TolQ/ExbB proton channel" evidence="11">
    <location>
        <begin position="121"/>
        <end position="221"/>
    </location>
</feature>
<name>A0A1G4TAR9_9CAUL</name>
<dbReference type="EMBL" id="FMTS01000007">
    <property type="protein sequence ID" value="SCW78388.1"/>
    <property type="molecule type" value="Genomic_DNA"/>
</dbReference>
<evidence type="ECO:0000256" key="10">
    <source>
        <dbReference type="SAM" id="Phobius"/>
    </source>
</evidence>
<evidence type="ECO:0000256" key="3">
    <source>
        <dbReference type="ARBA" id="ARBA00022519"/>
    </source>
</evidence>
<organism evidence="12 13">
    <name type="scientific">Asticcacaulis taihuensis</name>
    <dbReference type="NCBI Taxonomy" id="260084"/>
    <lineage>
        <taxon>Bacteria</taxon>
        <taxon>Pseudomonadati</taxon>
        <taxon>Pseudomonadota</taxon>
        <taxon>Alphaproteobacteria</taxon>
        <taxon>Caulobacterales</taxon>
        <taxon>Caulobacteraceae</taxon>
        <taxon>Asticcacaulis</taxon>
    </lineage>
</organism>
<feature type="transmembrane region" description="Helical" evidence="10">
    <location>
        <begin position="184"/>
        <end position="209"/>
    </location>
</feature>
<dbReference type="InterPro" id="IPR002898">
    <property type="entry name" value="MotA_ExbB_proton_chnl"/>
</dbReference>
<dbReference type="PANTHER" id="PTHR30625">
    <property type="entry name" value="PROTEIN TOLQ"/>
    <property type="match status" value="1"/>
</dbReference>
<keyword evidence="9" id="KW-0653">Protein transport</keyword>
<evidence type="ECO:0000256" key="1">
    <source>
        <dbReference type="ARBA" id="ARBA00004651"/>
    </source>
</evidence>
<feature type="transmembrane region" description="Helical" evidence="10">
    <location>
        <begin position="29"/>
        <end position="50"/>
    </location>
</feature>
<evidence type="ECO:0000256" key="7">
    <source>
        <dbReference type="ARBA" id="ARBA00023136"/>
    </source>
</evidence>
<dbReference type="Pfam" id="PF01618">
    <property type="entry name" value="MotA_ExbB"/>
    <property type="match status" value="1"/>
</dbReference>
<dbReference type="RefSeq" id="WP_170828359.1">
    <property type="nucleotide sequence ID" value="NZ_CBCRYE010000007.1"/>
</dbReference>
<gene>
    <name evidence="12" type="ORF">SAMN02927928_3378</name>
</gene>
<keyword evidence="13" id="KW-1185">Reference proteome</keyword>
<evidence type="ECO:0000256" key="4">
    <source>
        <dbReference type="ARBA" id="ARBA00022618"/>
    </source>
</evidence>
<dbReference type="GO" id="GO:0017038">
    <property type="term" value="P:protein import"/>
    <property type="evidence" value="ECO:0007669"/>
    <property type="project" value="TreeGrafter"/>
</dbReference>
<dbReference type="InterPro" id="IPR050790">
    <property type="entry name" value="ExbB/TolQ_transport"/>
</dbReference>
<dbReference type="NCBIfam" id="TIGR02796">
    <property type="entry name" value="tolQ"/>
    <property type="match status" value="1"/>
</dbReference>
<keyword evidence="8" id="KW-0131">Cell cycle</keyword>
<reference evidence="13" key="1">
    <citation type="submission" date="2016-10" db="EMBL/GenBank/DDBJ databases">
        <authorList>
            <person name="Varghese N."/>
            <person name="Submissions S."/>
        </authorList>
    </citation>
    <scope>NUCLEOTIDE SEQUENCE [LARGE SCALE GENOMIC DNA]</scope>
    <source>
        <strain evidence="13">CGMCC 1.3431</strain>
    </source>
</reference>
<keyword evidence="5 10" id="KW-0812">Transmembrane</keyword>
<keyword evidence="9" id="KW-0813">Transport</keyword>
<evidence type="ECO:0000259" key="11">
    <source>
        <dbReference type="Pfam" id="PF01618"/>
    </source>
</evidence>
<dbReference type="STRING" id="260084.SAMN02927928_3378"/>
<accession>A0A1G4TAR9</accession>
<evidence type="ECO:0000256" key="8">
    <source>
        <dbReference type="ARBA" id="ARBA00023306"/>
    </source>
</evidence>
<keyword evidence="4" id="KW-0132">Cell division</keyword>
<dbReference type="PANTHER" id="PTHR30625:SF3">
    <property type="entry name" value="TOL-PAL SYSTEM PROTEIN TOLQ"/>
    <property type="match status" value="1"/>
</dbReference>
<evidence type="ECO:0000256" key="6">
    <source>
        <dbReference type="ARBA" id="ARBA00022989"/>
    </source>
</evidence>